<dbReference type="AlphaFoldDB" id="A0A0F5PIM1"/>
<proteinExistence type="predicted"/>
<sequence length="80" mass="8423">MPSFVSGAVKLLNDVLTWILYIIPAASGAAIGYHALMKQMSDGDPAVTAAHNRSIRNILIGGAIGMSAASIVKVFLSYFK</sequence>
<keyword evidence="1" id="KW-1133">Transmembrane helix</keyword>
<reference evidence="2 3" key="1">
    <citation type="submission" date="2008-07" db="EMBL/GenBank/DDBJ databases">
        <authorList>
            <person name="Gonzalez J."/>
            <person name="Sokolova T."/>
            <person name="Ferriera S."/>
            <person name="Johnson J."/>
            <person name="Kravitz S."/>
            <person name="Beeson K."/>
            <person name="Sutton G."/>
            <person name="Rogers Y.-H."/>
            <person name="Friedman R."/>
            <person name="Frazier M."/>
            <person name="Venter J.C."/>
        </authorList>
    </citation>
    <scope>NUCLEOTIDE SEQUENCE [LARGE SCALE GENOMIC DNA]</scope>
    <source>
        <strain evidence="2 3">DSM 12653</strain>
    </source>
</reference>
<keyword evidence="1" id="KW-0812">Transmembrane</keyword>
<gene>
    <name evidence="2" type="ORF">CDSM653_02562</name>
</gene>
<feature type="transmembrane region" description="Helical" evidence="1">
    <location>
        <begin position="57"/>
        <end position="79"/>
    </location>
</feature>
<dbReference type="Pfam" id="PF18895">
    <property type="entry name" value="T4SS_pilin"/>
    <property type="match status" value="1"/>
</dbReference>
<dbReference type="RefSeq" id="WP_043883832.1">
    <property type="nucleotide sequence ID" value="NZ_ABXP02000126.1"/>
</dbReference>
<evidence type="ECO:0000256" key="1">
    <source>
        <dbReference type="SAM" id="Phobius"/>
    </source>
</evidence>
<keyword evidence="1" id="KW-0472">Membrane</keyword>
<dbReference type="EMBL" id="ABXP02000126">
    <property type="protein sequence ID" value="KKC28502.1"/>
    <property type="molecule type" value="Genomic_DNA"/>
</dbReference>
<accession>A0A0F5PIM1</accession>
<dbReference type="Proteomes" id="UP000010146">
    <property type="component" value="Unassembled WGS sequence"/>
</dbReference>
<reference evidence="2 3" key="2">
    <citation type="journal article" date="2015" name="BMC Genomics">
        <title>Analysis of three genomes within the thermophilic bacterial species Caldanaerobacter subterraneus with a focus on carbon monoxide dehydrogenase evolution and hydrolase diversity.</title>
        <authorList>
            <person name="Sant'Anna F.H."/>
            <person name="Lebedinsky A.V."/>
            <person name="Sokolova T.G."/>
            <person name="Robb F.T."/>
            <person name="Gonzalez J.M."/>
        </authorList>
    </citation>
    <scope>NUCLEOTIDE SEQUENCE [LARGE SCALE GENOMIC DNA]</scope>
    <source>
        <strain evidence="2 3">DSM 12653</strain>
    </source>
</reference>
<protein>
    <submittedName>
        <fullName evidence="2">Uncharacterized protein</fullName>
    </submittedName>
</protein>
<comment type="caution">
    <text evidence="2">The sequence shown here is derived from an EMBL/GenBank/DDBJ whole genome shotgun (WGS) entry which is preliminary data.</text>
</comment>
<evidence type="ECO:0000313" key="3">
    <source>
        <dbReference type="Proteomes" id="UP000010146"/>
    </source>
</evidence>
<organism evidence="2 3">
    <name type="scientific">Caldanaerobacter subterraneus subsp. pacificus DSM 12653</name>
    <dbReference type="NCBI Taxonomy" id="391606"/>
    <lineage>
        <taxon>Bacteria</taxon>
        <taxon>Bacillati</taxon>
        <taxon>Bacillota</taxon>
        <taxon>Clostridia</taxon>
        <taxon>Thermoanaerobacterales</taxon>
        <taxon>Thermoanaerobacteraceae</taxon>
        <taxon>Caldanaerobacter</taxon>
    </lineage>
</organism>
<dbReference type="InterPro" id="IPR043993">
    <property type="entry name" value="T4SS_pilin"/>
</dbReference>
<evidence type="ECO:0000313" key="2">
    <source>
        <dbReference type="EMBL" id="KKC28502.1"/>
    </source>
</evidence>
<reference evidence="3" key="3">
    <citation type="submission" date="2015-02" db="EMBL/GenBank/DDBJ databases">
        <title>Genome analysis of three genomes within the thermophilic hydrogenogenic bacterial species Caldanaerobacter subterraneus.</title>
        <authorList>
            <person name="Sant'Anna F.H."/>
            <person name="Lebedinsky A."/>
            <person name="Sokolova T."/>
            <person name="Robb F.T."/>
            <person name="Gonzalez J.M."/>
        </authorList>
    </citation>
    <scope>NUCLEOTIDE SEQUENCE [LARGE SCALE GENOMIC DNA]</scope>
    <source>
        <strain evidence="3">DSM 12653</strain>
    </source>
</reference>
<feature type="transmembrane region" description="Helical" evidence="1">
    <location>
        <begin position="15"/>
        <end position="36"/>
    </location>
</feature>
<name>A0A0F5PIM1_9THEO</name>